<dbReference type="AlphaFoldDB" id="A0A939K7L3"/>
<accession>A0A939K7L3</accession>
<keyword evidence="2" id="KW-1185">Reference proteome</keyword>
<organism evidence="1 2">
    <name type="scientific">Fibrella rubiginis</name>
    <dbReference type="NCBI Taxonomy" id="2817060"/>
    <lineage>
        <taxon>Bacteria</taxon>
        <taxon>Pseudomonadati</taxon>
        <taxon>Bacteroidota</taxon>
        <taxon>Cytophagia</taxon>
        <taxon>Cytophagales</taxon>
        <taxon>Spirosomataceae</taxon>
        <taxon>Fibrella</taxon>
    </lineage>
</organism>
<dbReference type="RefSeq" id="WP_207367091.1">
    <property type="nucleotide sequence ID" value="NZ_JAFMYV010000015.1"/>
</dbReference>
<protein>
    <submittedName>
        <fullName evidence="1">Uncharacterized protein</fullName>
    </submittedName>
</protein>
<gene>
    <name evidence="1" type="ORF">J2I47_23655</name>
</gene>
<sequence length="74" mass="8619">MVAPTKLTNLQLELLQTFAYSLPDEQLVEIRTLLAQYFLDKTDAEMDRLVNENGWDQSTFDAWAKGHERTVYKP</sequence>
<dbReference type="EMBL" id="JAFMYV010000015">
    <property type="protein sequence ID" value="MBO0939566.1"/>
    <property type="molecule type" value="Genomic_DNA"/>
</dbReference>
<comment type="caution">
    <text evidence="1">The sequence shown here is derived from an EMBL/GenBank/DDBJ whole genome shotgun (WGS) entry which is preliminary data.</text>
</comment>
<dbReference type="Proteomes" id="UP000664034">
    <property type="component" value="Unassembled WGS sequence"/>
</dbReference>
<name>A0A939K7L3_9BACT</name>
<evidence type="ECO:0000313" key="2">
    <source>
        <dbReference type="Proteomes" id="UP000664034"/>
    </source>
</evidence>
<reference evidence="1" key="1">
    <citation type="submission" date="2021-03" db="EMBL/GenBank/DDBJ databases">
        <title>Fibrella sp. HMF5335 genome sequencing and assembly.</title>
        <authorList>
            <person name="Kang H."/>
            <person name="Kim H."/>
            <person name="Bae S."/>
            <person name="Joh K."/>
        </authorList>
    </citation>
    <scope>NUCLEOTIDE SEQUENCE</scope>
    <source>
        <strain evidence="1">HMF5335</strain>
    </source>
</reference>
<evidence type="ECO:0000313" key="1">
    <source>
        <dbReference type="EMBL" id="MBO0939566.1"/>
    </source>
</evidence>
<proteinExistence type="predicted"/>